<reference evidence="3 4" key="1">
    <citation type="submission" date="2020-07" db="EMBL/GenBank/DDBJ databases">
        <title>Genomic Encyclopedia of Type Strains, Phase IV (KMG-IV): sequencing the most valuable type-strain genomes for metagenomic binning, comparative biology and taxonomic classification.</title>
        <authorList>
            <person name="Goeker M."/>
        </authorList>
    </citation>
    <scope>NUCLEOTIDE SEQUENCE [LARGE SCALE GENOMIC DNA]</scope>
    <source>
        <strain evidence="3 4">DSM 15730</strain>
    </source>
</reference>
<keyword evidence="1" id="KW-0175">Coiled coil</keyword>
<dbReference type="AlphaFoldDB" id="A0A7V9Z9M6"/>
<sequence>MEKKKWIPAVLAAILTIPTAAFAADTEVKTEKPSIVTEVSSLIGHAFGGHMFKHGAMDEQKWLEIVKQYTPDQVDEWQKAINERKALWKQLNTEQVKKGIKAKREKMKKEREAAFDKLIDQLVNKEITKEQFKQQLKELKTANKWLPQASMKETRELRKQLHKAIKEKDRDAIATLLPKWLKHIQAENQRLAQLIKDATQK</sequence>
<dbReference type="EMBL" id="JACDUT010000015">
    <property type="protein sequence ID" value="MBA2876617.1"/>
    <property type="molecule type" value="Genomic_DNA"/>
</dbReference>
<gene>
    <name evidence="3" type="ORF">HNR31_003435</name>
</gene>
<name>A0A7V9Z9M6_9BACL</name>
<feature type="coiled-coil region" evidence="1">
    <location>
        <begin position="115"/>
        <end position="201"/>
    </location>
</feature>
<keyword evidence="2" id="KW-0732">Signal</keyword>
<keyword evidence="4" id="KW-1185">Reference proteome</keyword>
<evidence type="ECO:0000313" key="4">
    <source>
        <dbReference type="Proteomes" id="UP000523087"/>
    </source>
</evidence>
<comment type="caution">
    <text evidence="3">The sequence shown here is derived from an EMBL/GenBank/DDBJ whole genome shotgun (WGS) entry which is preliminary data.</text>
</comment>
<dbReference type="Proteomes" id="UP000523087">
    <property type="component" value="Unassembled WGS sequence"/>
</dbReference>
<evidence type="ECO:0000313" key="3">
    <source>
        <dbReference type="EMBL" id="MBA2876617.1"/>
    </source>
</evidence>
<evidence type="ECO:0000256" key="1">
    <source>
        <dbReference type="SAM" id="Coils"/>
    </source>
</evidence>
<feature type="chain" id="PRO_5031517609" evidence="2">
    <location>
        <begin position="24"/>
        <end position="201"/>
    </location>
</feature>
<keyword evidence="3" id="KW-0808">Transferase</keyword>
<evidence type="ECO:0000256" key="2">
    <source>
        <dbReference type="SAM" id="SignalP"/>
    </source>
</evidence>
<accession>A0A7V9Z9M6</accession>
<organism evidence="3 4">
    <name type="scientific">Thermaerobacillus caldiproteolyticus</name>
    <dbReference type="NCBI Taxonomy" id="247480"/>
    <lineage>
        <taxon>Bacteria</taxon>
        <taxon>Bacillati</taxon>
        <taxon>Bacillota</taxon>
        <taxon>Bacilli</taxon>
        <taxon>Bacillales</taxon>
        <taxon>Anoxybacillaceae</taxon>
        <taxon>Thermaerobacillus</taxon>
    </lineage>
</organism>
<proteinExistence type="predicted"/>
<dbReference type="RefSeq" id="WP_181557297.1">
    <property type="nucleotide sequence ID" value="NZ_JACDUT010000015.1"/>
</dbReference>
<dbReference type="GO" id="GO:0016740">
    <property type="term" value="F:transferase activity"/>
    <property type="evidence" value="ECO:0007669"/>
    <property type="project" value="UniProtKB-KW"/>
</dbReference>
<feature type="signal peptide" evidence="2">
    <location>
        <begin position="1"/>
        <end position="23"/>
    </location>
</feature>
<protein>
    <submittedName>
        <fullName evidence="3">Glu-tRNA(Gln) amidotransferase subunit E-like FAD-binding protein</fullName>
    </submittedName>
</protein>